<name>A0A645BV20_9ZZZZ</name>
<proteinExistence type="predicted"/>
<organism evidence="2">
    <name type="scientific">bioreactor metagenome</name>
    <dbReference type="NCBI Taxonomy" id="1076179"/>
    <lineage>
        <taxon>unclassified sequences</taxon>
        <taxon>metagenomes</taxon>
        <taxon>ecological metagenomes</taxon>
    </lineage>
</organism>
<reference evidence="2" key="1">
    <citation type="submission" date="2019-08" db="EMBL/GenBank/DDBJ databases">
        <authorList>
            <person name="Kucharzyk K."/>
            <person name="Murdoch R.W."/>
            <person name="Higgins S."/>
            <person name="Loffler F."/>
        </authorList>
    </citation>
    <scope>NUCLEOTIDE SEQUENCE</scope>
</reference>
<protein>
    <submittedName>
        <fullName evidence="2">Uncharacterized protein</fullName>
    </submittedName>
</protein>
<keyword evidence="1" id="KW-0472">Membrane</keyword>
<gene>
    <name evidence="2" type="ORF">SDC9_116234</name>
</gene>
<feature type="transmembrane region" description="Helical" evidence="1">
    <location>
        <begin position="6"/>
        <end position="25"/>
    </location>
</feature>
<dbReference type="EMBL" id="VSSQ01022772">
    <property type="protein sequence ID" value="MPM69290.1"/>
    <property type="molecule type" value="Genomic_DNA"/>
</dbReference>
<evidence type="ECO:0000256" key="1">
    <source>
        <dbReference type="SAM" id="Phobius"/>
    </source>
</evidence>
<evidence type="ECO:0000313" key="2">
    <source>
        <dbReference type="EMBL" id="MPM69290.1"/>
    </source>
</evidence>
<comment type="caution">
    <text evidence="2">The sequence shown here is derived from an EMBL/GenBank/DDBJ whole genome shotgun (WGS) entry which is preliminary data.</text>
</comment>
<keyword evidence="1" id="KW-0812">Transmembrane</keyword>
<keyword evidence="1" id="KW-1133">Transmembrane helix</keyword>
<sequence>MADIIILISIMNFASVFIVTPLKIIKISERIKRNVSAVAVKNCFVFAPEGLFLIIKRHSNDKMNIPVISIKIAKGIDENPFVQYISFYFNAYF</sequence>
<accession>A0A645BV20</accession>
<dbReference type="AlphaFoldDB" id="A0A645BV20"/>